<organism evidence="2 3">
    <name type="scientific">Tistrella bauzanensis</name>
    <dbReference type="NCBI Taxonomy" id="657419"/>
    <lineage>
        <taxon>Bacteria</taxon>
        <taxon>Pseudomonadati</taxon>
        <taxon>Pseudomonadota</taxon>
        <taxon>Alphaproteobacteria</taxon>
        <taxon>Geminicoccales</taxon>
        <taxon>Geminicoccaceae</taxon>
        <taxon>Tistrella</taxon>
    </lineage>
</organism>
<dbReference type="Gene3D" id="1.20.120.1760">
    <property type="match status" value="1"/>
</dbReference>
<sequence length="216" mass="22428">MFDIIIRRRIDPALNRIGHRLASAGITADALTLTGFGIGLGAVPALALHAFWIALGCILVNRIADGLDGAVARAALARAGPPATAVGPAAGTDRGGFLDIACDFLFYAAVPFGFALADPAANALPAAFLIVGFVGTGSSFLAFAAIAARRRLPPAPHTGLKAIHYLGGLTEGTETIALFIVICLWPGLFPWAAWIFGSLCLLTTATRFAAAMRQFR</sequence>
<gene>
    <name evidence="2" type="ORF">GCM10011505_03350</name>
</gene>
<feature type="transmembrane region" description="Helical" evidence="1">
    <location>
        <begin position="123"/>
        <end position="144"/>
    </location>
</feature>
<protein>
    <submittedName>
        <fullName evidence="2">Membrane protein</fullName>
    </submittedName>
</protein>
<evidence type="ECO:0000313" key="2">
    <source>
        <dbReference type="EMBL" id="GGB25485.1"/>
    </source>
</evidence>
<evidence type="ECO:0000256" key="1">
    <source>
        <dbReference type="SAM" id="Phobius"/>
    </source>
</evidence>
<dbReference type="Proteomes" id="UP000603352">
    <property type="component" value="Unassembled WGS sequence"/>
</dbReference>
<accession>A0ABQ1I8B8</accession>
<comment type="caution">
    <text evidence="2">The sequence shown here is derived from an EMBL/GenBank/DDBJ whole genome shotgun (WGS) entry which is preliminary data.</text>
</comment>
<name>A0ABQ1I8B8_9PROT</name>
<proteinExistence type="predicted"/>
<keyword evidence="1" id="KW-1133">Transmembrane helix</keyword>
<evidence type="ECO:0000313" key="3">
    <source>
        <dbReference type="Proteomes" id="UP000603352"/>
    </source>
</evidence>
<keyword evidence="1" id="KW-0472">Membrane</keyword>
<dbReference type="InterPro" id="IPR043130">
    <property type="entry name" value="CDP-OH_PTrfase_TM_dom"/>
</dbReference>
<keyword evidence="1" id="KW-0812">Transmembrane</keyword>
<feature type="transmembrane region" description="Helical" evidence="1">
    <location>
        <begin position="21"/>
        <end position="40"/>
    </location>
</feature>
<reference evidence="3" key="1">
    <citation type="journal article" date="2019" name="Int. J. Syst. Evol. Microbiol.">
        <title>The Global Catalogue of Microorganisms (GCM) 10K type strain sequencing project: providing services to taxonomists for standard genome sequencing and annotation.</title>
        <authorList>
            <consortium name="The Broad Institute Genomics Platform"/>
            <consortium name="The Broad Institute Genome Sequencing Center for Infectious Disease"/>
            <person name="Wu L."/>
            <person name="Ma J."/>
        </authorList>
    </citation>
    <scope>NUCLEOTIDE SEQUENCE [LARGE SCALE GENOMIC DNA]</scope>
    <source>
        <strain evidence="3">CGMCC 1.10188</strain>
    </source>
</reference>
<dbReference type="RefSeq" id="WP_188574221.1">
    <property type="nucleotide sequence ID" value="NZ_BMDZ01000002.1"/>
</dbReference>
<keyword evidence="3" id="KW-1185">Reference proteome</keyword>
<feature type="transmembrane region" description="Helical" evidence="1">
    <location>
        <begin position="97"/>
        <end position="117"/>
    </location>
</feature>
<dbReference type="EMBL" id="BMDZ01000002">
    <property type="protein sequence ID" value="GGB25485.1"/>
    <property type="molecule type" value="Genomic_DNA"/>
</dbReference>